<dbReference type="SUPFAM" id="SSF52200">
    <property type="entry name" value="Toll/Interleukin receptor TIR domain"/>
    <property type="match status" value="1"/>
</dbReference>
<proteinExistence type="predicted"/>
<protein>
    <submittedName>
        <fullName evidence="3">TIR domain-containing protein</fullName>
    </submittedName>
</protein>
<dbReference type="Gene3D" id="3.40.50.300">
    <property type="entry name" value="P-loop containing nucleotide triphosphate hydrolases"/>
    <property type="match status" value="1"/>
</dbReference>
<reference evidence="3 4" key="1">
    <citation type="submission" date="2023-08" db="EMBL/GenBank/DDBJ databases">
        <title>Implementing the SeqCode for naming new Mesorhizobium species isolated from Vachellia karroo root nodules.</title>
        <authorList>
            <person name="Van Lill M."/>
        </authorList>
    </citation>
    <scope>NUCLEOTIDE SEQUENCE [LARGE SCALE GENOMIC DNA]</scope>
    <source>
        <strain evidence="3 4">VK2B</strain>
    </source>
</reference>
<evidence type="ECO:0000313" key="4">
    <source>
        <dbReference type="Proteomes" id="UP001280156"/>
    </source>
</evidence>
<dbReference type="InterPro" id="IPR003593">
    <property type="entry name" value="AAA+_ATPase"/>
</dbReference>
<name>A0ABU4YUX6_9HYPH</name>
<organism evidence="3 4">
    <name type="scientific">Mesorhizobium humile</name>
    <dbReference type="NCBI Taxonomy" id="3072313"/>
    <lineage>
        <taxon>Bacteria</taxon>
        <taxon>Pseudomonadati</taxon>
        <taxon>Pseudomonadota</taxon>
        <taxon>Alphaproteobacteria</taxon>
        <taxon>Hyphomicrobiales</taxon>
        <taxon>Phyllobacteriaceae</taxon>
        <taxon>Mesorhizobium</taxon>
    </lineage>
</organism>
<dbReference type="Gene3D" id="3.40.50.10140">
    <property type="entry name" value="Toll/interleukin-1 receptor homology (TIR) domain"/>
    <property type="match status" value="1"/>
</dbReference>
<accession>A0ABU4YUX6</accession>
<dbReference type="Pfam" id="PF13676">
    <property type="entry name" value="TIR_2"/>
    <property type="match status" value="1"/>
</dbReference>
<dbReference type="CDD" id="cd00009">
    <property type="entry name" value="AAA"/>
    <property type="match status" value="1"/>
</dbReference>
<dbReference type="InterPro" id="IPR035897">
    <property type="entry name" value="Toll_tir_struct_dom_sf"/>
</dbReference>
<keyword evidence="4" id="KW-1185">Reference proteome</keyword>
<dbReference type="EMBL" id="JAVIIV010000036">
    <property type="protein sequence ID" value="MDX8489622.1"/>
    <property type="molecule type" value="Genomic_DNA"/>
</dbReference>
<dbReference type="SMART" id="SM00382">
    <property type="entry name" value="AAA"/>
    <property type="match status" value="1"/>
</dbReference>
<dbReference type="Proteomes" id="UP001280156">
    <property type="component" value="Unassembled WGS sequence"/>
</dbReference>
<gene>
    <name evidence="3" type="ORF">RFM52_31085</name>
</gene>
<dbReference type="InterPro" id="IPR027417">
    <property type="entry name" value="P-loop_NTPase"/>
</dbReference>
<comment type="caution">
    <text evidence="3">The sequence shown here is derived from an EMBL/GenBank/DDBJ whole genome shotgun (WGS) entry which is preliminary data.</text>
</comment>
<evidence type="ECO:0000256" key="1">
    <source>
        <dbReference type="SAM" id="MobiDB-lite"/>
    </source>
</evidence>
<dbReference type="RefSeq" id="WP_320297596.1">
    <property type="nucleotide sequence ID" value="NZ_JAVIIU010000011.1"/>
</dbReference>
<feature type="domain" description="AAA+ ATPase" evidence="2">
    <location>
        <begin position="34"/>
        <end position="157"/>
    </location>
</feature>
<evidence type="ECO:0000313" key="3">
    <source>
        <dbReference type="EMBL" id="MDX8489622.1"/>
    </source>
</evidence>
<feature type="region of interest" description="Disordered" evidence="1">
    <location>
        <begin position="502"/>
        <end position="521"/>
    </location>
</feature>
<sequence length="521" mass="58561">MPLLEEVFKLSGVPTYTFVEPLRYDAILVAVRTPGRSVVLEGPSGIGKTSTITKVIEALGKAGNILSLSARKPNDLEMIDALPTIDKIGTVVIDDFHRLNDGLKARLSDFMKLLADSGDENSQLILLGINKAGDQLVHIAHDLGMRIDIFKLESNPDEKIEELISKGEDALNIRFRDKVAIALRSQGSFHIAQVLCHALCIEAGVTETQLETKAIDYSVDVVVERIMTDLGRQFMNAAISFAQGSKIRREGRAPYLHILRWLSQSEDWSLDLQEALRAHPEHKASISQVLEKGFFETLLRDKADVFGSLFHYEPTTRVLSVEDPKFIFFLRNLVWRPFAKNVGFAASTFKSSYDFALSFAGAERAIAKRLFDILTEREIAVFYDENEQHNIVARDVEEYLGRIYRSDATYVVPLLSQAYPTRIWTKFESDNFRDRFGKGAVIPVRFTDLRPGMFSDEQRYGGVPYNPAGDMESPLQEIANVLSKRLAEDRAEEAAREAVKVEREVEAAEPTSKEAKVEKEV</sequence>
<dbReference type="SUPFAM" id="SSF52540">
    <property type="entry name" value="P-loop containing nucleoside triphosphate hydrolases"/>
    <property type="match status" value="1"/>
</dbReference>
<dbReference type="InterPro" id="IPR000157">
    <property type="entry name" value="TIR_dom"/>
</dbReference>
<evidence type="ECO:0000259" key="2">
    <source>
        <dbReference type="SMART" id="SM00382"/>
    </source>
</evidence>